<keyword evidence="1" id="KW-1133">Transmembrane helix</keyword>
<protein>
    <submittedName>
        <fullName evidence="2">DUF1345 domain-containing protein</fullName>
    </submittedName>
</protein>
<keyword evidence="1" id="KW-0472">Membrane</keyword>
<feature type="transmembrane region" description="Helical" evidence="1">
    <location>
        <begin position="227"/>
        <end position="247"/>
    </location>
</feature>
<dbReference type="Proteomes" id="UP000661894">
    <property type="component" value="Unassembled WGS sequence"/>
</dbReference>
<keyword evidence="3" id="KW-1185">Reference proteome</keyword>
<evidence type="ECO:0000256" key="1">
    <source>
        <dbReference type="SAM" id="Phobius"/>
    </source>
</evidence>
<feature type="transmembrane region" description="Helical" evidence="1">
    <location>
        <begin position="51"/>
        <end position="76"/>
    </location>
</feature>
<keyword evidence="1" id="KW-0812">Transmembrane</keyword>
<dbReference type="EMBL" id="JACSPO010000004">
    <property type="protein sequence ID" value="MBD8062600.1"/>
    <property type="molecule type" value="Genomic_DNA"/>
</dbReference>
<organism evidence="2 3">
    <name type="scientific">Oceanitalea stevensii</name>
    <dbReference type="NCBI Taxonomy" id="2763072"/>
    <lineage>
        <taxon>Bacteria</taxon>
        <taxon>Bacillati</taxon>
        <taxon>Actinomycetota</taxon>
        <taxon>Actinomycetes</taxon>
        <taxon>Micrococcales</taxon>
        <taxon>Bogoriellaceae</taxon>
        <taxon>Georgenia</taxon>
    </lineage>
</organism>
<dbReference type="Pfam" id="PF07077">
    <property type="entry name" value="DUF1345"/>
    <property type="match status" value="1"/>
</dbReference>
<proteinExistence type="predicted"/>
<name>A0ABR8Z2P6_9MICO</name>
<feature type="transmembrane region" description="Helical" evidence="1">
    <location>
        <begin position="141"/>
        <end position="165"/>
    </location>
</feature>
<dbReference type="InterPro" id="IPR009781">
    <property type="entry name" value="DUF1345"/>
</dbReference>
<dbReference type="RefSeq" id="WP_251839705.1">
    <property type="nucleotide sequence ID" value="NZ_JACSPO010000004.1"/>
</dbReference>
<accession>A0ABR8Z2P6</accession>
<feature type="transmembrane region" description="Helical" evidence="1">
    <location>
        <begin position="20"/>
        <end position="39"/>
    </location>
</feature>
<sequence length="248" mass="26536">MPHRTLDLPRRTRLLADDLTRGWLVAPVLAVAALLVILTPVLDVPDDQRPLAVVLVLYGVLLLAYPALTLLAFAGLSGAALTSALGEARRRQLRRPTWVRRALGWRDDGVGGDGPSWPVLLALGSLVVAVWLIVSESMRDSGFLVAGSIVMIILAWGGSLVAYAVHTARLDAVSGGLRFPEDGTPGAQERHFSDYLYLSLGVQAAFGPADVQATSARMRRTLAGHMLVGWTFNTVVLAAVVSFLVGLR</sequence>
<gene>
    <name evidence="2" type="ORF">H9624_09715</name>
</gene>
<evidence type="ECO:0000313" key="3">
    <source>
        <dbReference type="Proteomes" id="UP000661894"/>
    </source>
</evidence>
<feature type="transmembrane region" description="Helical" evidence="1">
    <location>
        <begin position="115"/>
        <end position="134"/>
    </location>
</feature>
<comment type="caution">
    <text evidence="2">The sequence shown here is derived from an EMBL/GenBank/DDBJ whole genome shotgun (WGS) entry which is preliminary data.</text>
</comment>
<reference evidence="2 3" key="1">
    <citation type="submission" date="2020-08" db="EMBL/GenBank/DDBJ databases">
        <title>A Genomic Blueprint of the Chicken Gut Microbiome.</title>
        <authorList>
            <person name="Gilroy R."/>
            <person name="Ravi A."/>
            <person name="Getino M."/>
            <person name="Pursley I."/>
            <person name="Horton D.L."/>
            <person name="Alikhan N.-F."/>
            <person name="Baker D."/>
            <person name="Gharbi K."/>
            <person name="Hall N."/>
            <person name="Watson M."/>
            <person name="Adriaenssens E.M."/>
            <person name="Foster-Nyarko E."/>
            <person name="Jarju S."/>
            <person name="Secka A."/>
            <person name="Antonio M."/>
            <person name="Oren A."/>
            <person name="Chaudhuri R."/>
            <person name="La Ragione R.M."/>
            <person name="Hildebrand F."/>
            <person name="Pallen M.J."/>
        </authorList>
    </citation>
    <scope>NUCLEOTIDE SEQUENCE [LARGE SCALE GENOMIC DNA]</scope>
    <source>
        <strain evidence="2 3">Sa1BUA1</strain>
    </source>
</reference>
<evidence type="ECO:0000313" key="2">
    <source>
        <dbReference type="EMBL" id="MBD8062600.1"/>
    </source>
</evidence>